<dbReference type="EMBL" id="CAJOBE010000008">
    <property type="protein sequence ID" value="CAF3536177.1"/>
    <property type="molecule type" value="Genomic_DNA"/>
</dbReference>
<keyword evidence="18" id="KW-1185">Reference proteome</keyword>
<keyword evidence="3 6" id="KW-0238">DNA-binding</keyword>
<organism evidence="15 17">
    <name type="scientific">Rotaria sordida</name>
    <dbReference type="NCBI Taxonomy" id="392033"/>
    <lineage>
        <taxon>Eukaryota</taxon>
        <taxon>Metazoa</taxon>
        <taxon>Spiralia</taxon>
        <taxon>Gnathifera</taxon>
        <taxon>Rotifera</taxon>
        <taxon>Eurotatoria</taxon>
        <taxon>Bdelloidea</taxon>
        <taxon>Philodinida</taxon>
        <taxon>Philodinidae</taxon>
        <taxon>Rotaria</taxon>
    </lineage>
</organism>
<evidence type="ECO:0000256" key="7">
    <source>
        <dbReference type="SAM" id="MobiDB-lite"/>
    </source>
</evidence>
<dbReference type="InterPro" id="IPR050211">
    <property type="entry name" value="FOX_domain-containing"/>
</dbReference>
<sequence length="527" mass="57484">MTNPSSPPIASSTNNNSTTSTIPPTSFQNYYDSTTAAAAAACAAAAAAAYYPPLPPSSATNRLVQQSSASVQSYGVHQTNPYAGYSDPYHLLSRPPTAYPYVMSSVNSKEMAKPAMSYIALIAAAIQNSPDQKCTLNGIYQYIMDQYPYYRENKQGWQNSIRHNLSLNDCFIKVSRDDKRPGKGSYWMLHPDSHNMFDNGSFLRRRRRFKQESSNNLHRHQQSGGGRQRGQSHQRNSPNLISPTSTTNSSLDPRPIGTKASRSRNQGSNLGGKELITDDTDCTESPRKKHAGGYTTPKIEPVEASESGDHLLTYGLPSSSKTPPMTNALPSTIPNFNFIDPMTMAAVIYEQTGGTSTTSNSSNSSSTSSTNLRCTDSITTSNSVSLAAAYAAASSNYSSTSSLNGNNKTNHLHSHHHIQNGNNNHHHNGQHLYSPNNDYGSSSVTTSNGYWPYSTQPYFAGAARQYMVTQPPSSCPITPTGVSDTSSSSSQQDLSYHTHGAYPHMQKMVGNYPASYDFYQQHNNKYC</sequence>
<dbReference type="PROSITE" id="PS50039">
    <property type="entry name" value="FORK_HEAD_3"/>
    <property type="match status" value="1"/>
</dbReference>
<evidence type="ECO:0000256" key="2">
    <source>
        <dbReference type="ARBA" id="ARBA00023015"/>
    </source>
</evidence>
<feature type="compositionally biased region" description="Low complexity" evidence="7">
    <location>
        <begin position="397"/>
        <end position="407"/>
    </location>
</feature>
<evidence type="ECO:0000313" key="15">
    <source>
        <dbReference type="EMBL" id="CAF3483350.1"/>
    </source>
</evidence>
<proteinExistence type="predicted"/>
<feature type="compositionally biased region" description="Polar residues" evidence="7">
    <location>
        <begin position="472"/>
        <end position="482"/>
    </location>
</feature>
<dbReference type="Gene3D" id="1.10.10.10">
    <property type="entry name" value="Winged helix-like DNA-binding domain superfamily/Winged helix DNA-binding domain"/>
    <property type="match status" value="1"/>
</dbReference>
<evidence type="ECO:0000256" key="6">
    <source>
        <dbReference type="PROSITE-ProRule" id="PRU00089"/>
    </source>
</evidence>
<dbReference type="InterPro" id="IPR036388">
    <property type="entry name" value="WH-like_DNA-bd_sf"/>
</dbReference>
<evidence type="ECO:0000313" key="9">
    <source>
        <dbReference type="EMBL" id="CAF0767198.1"/>
    </source>
</evidence>
<reference evidence="15" key="1">
    <citation type="submission" date="2021-02" db="EMBL/GenBank/DDBJ databases">
        <authorList>
            <person name="Nowell W R."/>
        </authorList>
    </citation>
    <scope>NUCLEOTIDE SEQUENCE</scope>
</reference>
<feature type="DNA-binding region" description="Fork-head" evidence="6">
    <location>
        <begin position="113"/>
        <end position="207"/>
    </location>
</feature>
<dbReference type="Proteomes" id="UP000663889">
    <property type="component" value="Unassembled WGS sequence"/>
</dbReference>
<evidence type="ECO:0000256" key="3">
    <source>
        <dbReference type="ARBA" id="ARBA00023125"/>
    </source>
</evidence>
<feature type="region of interest" description="Disordered" evidence="7">
    <location>
        <begin position="210"/>
        <end position="323"/>
    </location>
</feature>
<dbReference type="FunFam" id="1.10.10.10:FF:000016">
    <property type="entry name" value="Forkhead box protein I1"/>
    <property type="match status" value="1"/>
</dbReference>
<dbReference type="Proteomes" id="UP000663823">
    <property type="component" value="Unassembled WGS sequence"/>
</dbReference>
<dbReference type="EMBL" id="CAJNOO010000046">
    <property type="protein sequence ID" value="CAF0767198.1"/>
    <property type="molecule type" value="Genomic_DNA"/>
</dbReference>
<dbReference type="EMBL" id="CAJNOL010002624">
    <property type="protein sequence ID" value="CAF1517275.1"/>
    <property type="molecule type" value="Genomic_DNA"/>
</dbReference>
<comment type="caution">
    <text evidence="15">The sequence shown here is derived from an EMBL/GenBank/DDBJ whole genome shotgun (WGS) entry which is preliminary data.</text>
</comment>
<evidence type="ECO:0000259" key="8">
    <source>
        <dbReference type="PROSITE" id="PS50039"/>
    </source>
</evidence>
<dbReference type="EMBL" id="CAJOAX010000024">
    <property type="protein sequence ID" value="CAF3483350.1"/>
    <property type="molecule type" value="Genomic_DNA"/>
</dbReference>
<evidence type="ECO:0000256" key="4">
    <source>
        <dbReference type="ARBA" id="ARBA00023163"/>
    </source>
</evidence>
<dbReference type="PANTHER" id="PTHR11829">
    <property type="entry name" value="FORKHEAD BOX PROTEIN"/>
    <property type="match status" value="1"/>
</dbReference>
<keyword evidence="5 6" id="KW-0539">Nucleus</keyword>
<dbReference type="PROSITE" id="PS00658">
    <property type="entry name" value="FORK_HEAD_2"/>
    <property type="match status" value="1"/>
</dbReference>
<evidence type="ECO:0000313" key="12">
    <source>
        <dbReference type="EMBL" id="CAF1332318.1"/>
    </source>
</evidence>
<evidence type="ECO:0000313" key="13">
    <source>
        <dbReference type="EMBL" id="CAF1517275.1"/>
    </source>
</evidence>
<feature type="compositionally biased region" description="Basic residues" evidence="7">
    <location>
        <begin position="410"/>
        <end position="429"/>
    </location>
</feature>
<dbReference type="GO" id="GO:0000981">
    <property type="term" value="F:DNA-binding transcription factor activity, RNA polymerase II-specific"/>
    <property type="evidence" value="ECO:0007669"/>
    <property type="project" value="TreeGrafter"/>
</dbReference>
<dbReference type="Proteomes" id="UP000663854">
    <property type="component" value="Unassembled WGS sequence"/>
</dbReference>
<dbReference type="PANTHER" id="PTHR11829:SF388">
    <property type="entry name" value="FORK HEAD DOMAIN-CONTAINING PROTEIN L1-RELATED"/>
    <property type="match status" value="1"/>
</dbReference>
<dbReference type="InterPro" id="IPR001766">
    <property type="entry name" value="Fork_head_dom"/>
</dbReference>
<dbReference type="Pfam" id="PF00250">
    <property type="entry name" value="Forkhead"/>
    <property type="match status" value="1"/>
</dbReference>
<dbReference type="GO" id="GO:0000978">
    <property type="term" value="F:RNA polymerase II cis-regulatory region sequence-specific DNA binding"/>
    <property type="evidence" value="ECO:0007669"/>
    <property type="project" value="TreeGrafter"/>
</dbReference>
<name>A0A818G321_9BILA</name>
<dbReference type="EMBL" id="CAJNOU010002570">
    <property type="protein sequence ID" value="CAF1332318.1"/>
    <property type="molecule type" value="Genomic_DNA"/>
</dbReference>
<feature type="region of interest" description="Disordered" evidence="7">
    <location>
        <begin position="353"/>
        <end position="373"/>
    </location>
</feature>
<dbReference type="InterPro" id="IPR036390">
    <property type="entry name" value="WH_DNA-bd_sf"/>
</dbReference>
<feature type="region of interest" description="Disordered" evidence="7">
    <location>
        <begin position="472"/>
        <end position="494"/>
    </location>
</feature>
<dbReference type="OrthoDB" id="5954824at2759"/>
<dbReference type="Proteomes" id="UP000663882">
    <property type="component" value="Unassembled WGS sequence"/>
</dbReference>
<evidence type="ECO:0000313" key="14">
    <source>
        <dbReference type="EMBL" id="CAF1517459.1"/>
    </source>
</evidence>
<dbReference type="AlphaFoldDB" id="A0A818G321"/>
<evidence type="ECO:0000313" key="11">
    <source>
        <dbReference type="EMBL" id="CAF1235508.1"/>
    </source>
</evidence>
<dbReference type="GO" id="GO:0005634">
    <property type="term" value="C:nucleus"/>
    <property type="evidence" value="ECO:0007669"/>
    <property type="project" value="UniProtKB-SubCell"/>
</dbReference>
<dbReference type="GO" id="GO:0030154">
    <property type="term" value="P:cell differentiation"/>
    <property type="evidence" value="ECO:0007669"/>
    <property type="project" value="TreeGrafter"/>
</dbReference>
<feature type="region of interest" description="Disordered" evidence="7">
    <location>
        <begin position="397"/>
        <end position="439"/>
    </location>
</feature>
<evidence type="ECO:0000313" key="16">
    <source>
        <dbReference type="EMBL" id="CAF3536177.1"/>
    </source>
</evidence>
<feature type="compositionally biased region" description="Low complexity" evidence="7">
    <location>
        <begin position="483"/>
        <end position="494"/>
    </location>
</feature>
<dbReference type="EMBL" id="CAJNOL010002626">
    <property type="protein sequence ID" value="CAF1517459.1"/>
    <property type="molecule type" value="Genomic_DNA"/>
</dbReference>
<accession>A0A818G321</accession>
<dbReference type="EMBL" id="CAJNOH010001616">
    <property type="protein sequence ID" value="CAF1235508.1"/>
    <property type="molecule type" value="Genomic_DNA"/>
</dbReference>
<dbReference type="InterPro" id="IPR030456">
    <property type="entry name" value="TF_fork_head_CS_2"/>
</dbReference>
<dbReference type="PRINTS" id="PR00053">
    <property type="entry name" value="FORKHEAD"/>
</dbReference>
<evidence type="ECO:0000256" key="1">
    <source>
        <dbReference type="ARBA" id="ARBA00004123"/>
    </source>
</evidence>
<dbReference type="GO" id="GO:0009653">
    <property type="term" value="P:anatomical structure morphogenesis"/>
    <property type="evidence" value="ECO:0007669"/>
    <property type="project" value="TreeGrafter"/>
</dbReference>
<evidence type="ECO:0000313" key="10">
    <source>
        <dbReference type="EMBL" id="CAF1235302.1"/>
    </source>
</evidence>
<feature type="region of interest" description="Disordered" evidence="7">
    <location>
        <begin position="1"/>
        <end position="22"/>
    </location>
</feature>
<dbReference type="Proteomes" id="UP000663874">
    <property type="component" value="Unassembled WGS sequence"/>
</dbReference>
<dbReference type="SUPFAM" id="SSF46785">
    <property type="entry name" value="Winged helix' DNA-binding domain"/>
    <property type="match status" value="1"/>
</dbReference>
<keyword evidence="2" id="KW-0805">Transcription regulation</keyword>
<gene>
    <name evidence="16" type="ORF">FNK824_LOCUS229</name>
    <name evidence="13" type="ORF">JXQ802_LOCUS41351</name>
    <name evidence="14" type="ORF">JXQ802_LOCUS41359</name>
    <name evidence="15" type="ORF">OTI717_LOCUS665</name>
    <name evidence="10" type="ORF">PYM288_LOCUS26595</name>
    <name evidence="11" type="ORF">PYM288_LOCUS26603</name>
    <name evidence="9" type="ORF">RFH988_LOCUS2161</name>
    <name evidence="12" type="ORF">SEV965_LOCUS27892</name>
</gene>
<protein>
    <recommendedName>
        <fullName evidence="8">Fork-head domain-containing protein</fullName>
    </recommendedName>
</protein>
<evidence type="ECO:0000313" key="17">
    <source>
        <dbReference type="Proteomes" id="UP000663823"/>
    </source>
</evidence>
<dbReference type="SMART" id="SM00339">
    <property type="entry name" value="FH"/>
    <property type="match status" value="1"/>
</dbReference>
<comment type="subcellular location">
    <subcellularLocation>
        <location evidence="1 6">Nucleus</location>
    </subcellularLocation>
</comment>
<evidence type="ECO:0000313" key="18">
    <source>
        <dbReference type="Proteomes" id="UP000663870"/>
    </source>
</evidence>
<dbReference type="EMBL" id="CAJNOH010001614">
    <property type="protein sequence ID" value="CAF1235302.1"/>
    <property type="molecule type" value="Genomic_DNA"/>
</dbReference>
<keyword evidence="4" id="KW-0804">Transcription</keyword>
<feature type="compositionally biased region" description="Polar residues" evidence="7">
    <location>
        <begin position="236"/>
        <end position="251"/>
    </location>
</feature>
<dbReference type="Proteomes" id="UP000663870">
    <property type="component" value="Unassembled WGS sequence"/>
</dbReference>
<evidence type="ECO:0000256" key="5">
    <source>
        <dbReference type="ARBA" id="ARBA00023242"/>
    </source>
</evidence>
<feature type="compositionally biased region" description="Low complexity" evidence="7">
    <location>
        <begin position="355"/>
        <end position="371"/>
    </location>
</feature>
<feature type="domain" description="Fork-head" evidence="8">
    <location>
        <begin position="113"/>
        <end position="207"/>
    </location>
</feature>